<dbReference type="InterPro" id="IPR000262">
    <property type="entry name" value="FMN-dep_DH"/>
</dbReference>
<sequence length="49" mass="5224">MMGRPWHYALGALGDAGPAHLADMLAKDMASNMGQLGTRSLGDIKNRII</sequence>
<dbReference type="EMBL" id="AONI01000009">
    <property type="protein sequence ID" value="EPX79841.1"/>
    <property type="molecule type" value="Genomic_DNA"/>
</dbReference>
<dbReference type="RefSeq" id="WP_021099747.1">
    <property type="nucleotide sequence ID" value="NZ_KE557306.1"/>
</dbReference>
<protein>
    <submittedName>
        <fullName evidence="3">L-lactate dehydrogenase</fullName>
        <ecNumber evidence="3">1.1.2.3</ecNumber>
    </submittedName>
</protein>
<dbReference type="EC" id="1.1.2.3" evidence="3"/>
<dbReference type="Proteomes" id="UP000015351">
    <property type="component" value="Unassembled WGS sequence"/>
</dbReference>
<reference evidence="4" key="1">
    <citation type="journal article" date="2013" name="Stand. Genomic Sci.">
        <title>Genome sequence of the Litoreibacter arenae type strain (DSM 19593(T)), a member of the Roseobacter clade isolated from sea sand.</title>
        <authorList>
            <person name="Riedel T."/>
            <person name="Fiebig A."/>
            <person name="Petersen J."/>
            <person name="Gronow S."/>
            <person name="Kyrpides N.C."/>
            <person name="Goker M."/>
            <person name="Klenk H.P."/>
        </authorList>
    </citation>
    <scope>NUCLEOTIDE SEQUENCE [LARGE SCALE GENOMIC DNA]</scope>
    <source>
        <strain evidence="4">DSM 19593</strain>
    </source>
</reference>
<evidence type="ECO:0000256" key="1">
    <source>
        <dbReference type="ARBA" id="ARBA00001917"/>
    </source>
</evidence>
<dbReference type="Pfam" id="PF01070">
    <property type="entry name" value="FMN_dh"/>
    <property type="match status" value="1"/>
</dbReference>
<organism evidence="3 4">
    <name type="scientific">Litoreibacter arenae DSM 19593</name>
    <dbReference type="NCBI Taxonomy" id="1123360"/>
    <lineage>
        <taxon>Bacteria</taxon>
        <taxon>Pseudomonadati</taxon>
        <taxon>Pseudomonadota</taxon>
        <taxon>Alphaproteobacteria</taxon>
        <taxon>Rhodobacterales</taxon>
        <taxon>Roseobacteraceae</taxon>
        <taxon>Litoreibacter</taxon>
    </lineage>
</organism>
<gene>
    <name evidence="3" type="ORF">thalar_01177</name>
</gene>
<accession>S9QEH6</accession>
<dbReference type="STRING" id="1123360.thalar_01177"/>
<evidence type="ECO:0000259" key="2">
    <source>
        <dbReference type="Pfam" id="PF01070"/>
    </source>
</evidence>
<dbReference type="eggNOG" id="COG1304">
    <property type="taxonomic scope" value="Bacteria"/>
</dbReference>
<dbReference type="Gene3D" id="3.20.20.70">
    <property type="entry name" value="Aldolase class I"/>
    <property type="match status" value="1"/>
</dbReference>
<dbReference type="GO" id="GO:0004460">
    <property type="term" value="F:L-lactate dehydrogenase (cytochrome) activity"/>
    <property type="evidence" value="ECO:0007669"/>
    <property type="project" value="UniProtKB-EC"/>
</dbReference>
<dbReference type="AlphaFoldDB" id="S9QEH6"/>
<comment type="caution">
    <text evidence="3">The sequence shown here is derived from an EMBL/GenBank/DDBJ whole genome shotgun (WGS) entry which is preliminary data.</text>
</comment>
<dbReference type="SUPFAM" id="SSF51395">
    <property type="entry name" value="FMN-linked oxidoreductases"/>
    <property type="match status" value="1"/>
</dbReference>
<keyword evidence="3" id="KW-0560">Oxidoreductase</keyword>
<feature type="domain" description="FMN-dependent dehydrogenase" evidence="2">
    <location>
        <begin position="1"/>
        <end position="48"/>
    </location>
</feature>
<keyword evidence="4" id="KW-1185">Reference proteome</keyword>
<comment type="cofactor">
    <cofactor evidence="1">
        <name>FMN</name>
        <dbReference type="ChEBI" id="CHEBI:58210"/>
    </cofactor>
</comment>
<dbReference type="InterPro" id="IPR013785">
    <property type="entry name" value="Aldolase_TIM"/>
</dbReference>
<dbReference type="HOGENOM" id="CLU_3137369_0_0_5"/>
<evidence type="ECO:0000313" key="4">
    <source>
        <dbReference type="Proteomes" id="UP000015351"/>
    </source>
</evidence>
<evidence type="ECO:0000313" key="3">
    <source>
        <dbReference type="EMBL" id="EPX79841.1"/>
    </source>
</evidence>
<proteinExistence type="predicted"/>
<name>S9QEH6_9RHOB</name>